<dbReference type="InterPro" id="IPR036527">
    <property type="entry name" value="SCP2_sterol-bd_dom_sf"/>
</dbReference>
<name>A0A918NB75_9GAMM</name>
<evidence type="ECO:0000313" key="6">
    <source>
        <dbReference type="Proteomes" id="UP000626148"/>
    </source>
</evidence>
<evidence type="ECO:0000256" key="2">
    <source>
        <dbReference type="ARBA" id="ARBA00023125"/>
    </source>
</evidence>
<dbReference type="GO" id="GO:0003677">
    <property type="term" value="F:DNA binding"/>
    <property type="evidence" value="ECO:0007669"/>
    <property type="project" value="UniProtKB-KW"/>
</dbReference>
<keyword evidence="3" id="KW-0804">Transcription</keyword>
<keyword evidence="1" id="KW-0805">Transcription regulation</keyword>
<dbReference type="InterPro" id="IPR002577">
    <property type="entry name" value="HTH_HxlR"/>
</dbReference>
<dbReference type="SUPFAM" id="SSF46785">
    <property type="entry name" value="Winged helix' DNA-binding domain"/>
    <property type="match status" value="1"/>
</dbReference>
<dbReference type="SUPFAM" id="SSF55718">
    <property type="entry name" value="SCP-like"/>
    <property type="match status" value="1"/>
</dbReference>
<feature type="domain" description="HTH hxlR-type" evidence="4">
    <location>
        <begin position="8"/>
        <end position="105"/>
    </location>
</feature>
<dbReference type="InterPro" id="IPR036390">
    <property type="entry name" value="WH_DNA-bd_sf"/>
</dbReference>
<dbReference type="InterPro" id="IPR036388">
    <property type="entry name" value="WH-like_DNA-bd_sf"/>
</dbReference>
<comment type="caution">
    <text evidence="5">The sequence shown here is derived from an EMBL/GenBank/DDBJ whole genome shotgun (WGS) entry which is preliminary data.</text>
</comment>
<dbReference type="CDD" id="cd00090">
    <property type="entry name" value="HTH_ARSR"/>
    <property type="match status" value="1"/>
</dbReference>
<keyword evidence="2" id="KW-0238">DNA-binding</keyword>
<organism evidence="5 6">
    <name type="scientific">Saccharospirillum salsuginis</name>
    <dbReference type="NCBI Taxonomy" id="418750"/>
    <lineage>
        <taxon>Bacteria</taxon>
        <taxon>Pseudomonadati</taxon>
        <taxon>Pseudomonadota</taxon>
        <taxon>Gammaproteobacteria</taxon>
        <taxon>Oceanospirillales</taxon>
        <taxon>Saccharospirillaceae</taxon>
        <taxon>Saccharospirillum</taxon>
    </lineage>
</organism>
<dbReference type="Proteomes" id="UP000626148">
    <property type="component" value="Unassembled WGS sequence"/>
</dbReference>
<dbReference type="PANTHER" id="PTHR33204">
    <property type="entry name" value="TRANSCRIPTIONAL REGULATOR, MARR FAMILY"/>
    <property type="match status" value="1"/>
</dbReference>
<dbReference type="Gene3D" id="1.10.10.10">
    <property type="entry name" value="Winged helix-like DNA-binding domain superfamily/Winged helix DNA-binding domain"/>
    <property type="match status" value="1"/>
</dbReference>
<dbReference type="InterPro" id="IPR011991">
    <property type="entry name" value="ArsR-like_HTH"/>
</dbReference>
<dbReference type="EMBL" id="BMXR01000006">
    <property type="protein sequence ID" value="GGX57682.1"/>
    <property type="molecule type" value="Genomic_DNA"/>
</dbReference>
<proteinExistence type="predicted"/>
<evidence type="ECO:0000256" key="1">
    <source>
        <dbReference type="ARBA" id="ARBA00023015"/>
    </source>
</evidence>
<evidence type="ECO:0000256" key="3">
    <source>
        <dbReference type="ARBA" id="ARBA00023163"/>
    </source>
</evidence>
<dbReference type="GO" id="GO:0006355">
    <property type="term" value="P:regulation of DNA-templated transcription"/>
    <property type="evidence" value="ECO:0007669"/>
    <property type="project" value="UniProtKB-ARBA"/>
</dbReference>
<dbReference type="Pfam" id="PF01638">
    <property type="entry name" value="HxlR"/>
    <property type="match status" value="1"/>
</dbReference>
<evidence type="ECO:0000259" key="4">
    <source>
        <dbReference type="PROSITE" id="PS51118"/>
    </source>
</evidence>
<dbReference type="PROSITE" id="PS51118">
    <property type="entry name" value="HTH_HXLR"/>
    <property type="match status" value="1"/>
</dbReference>
<reference evidence="5" key="1">
    <citation type="journal article" date="2014" name="Int. J. Syst. Evol. Microbiol.">
        <title>Complete genome sequence of Corynebacterium casei LMG S-19264T (=DSM 44701T), isolated from a smear-ripened cheese.</title>
        <authorList>
            <consortium name="US DOE Joint Genome Institute (JGI-PGF)"/>
            <person name="Walter F."/>
            <person name="Albersmeier A."/>
            <person name="Kalinowski J."/>
            <person name="Ruckert C."/>
        </authorList>
    </citation>
    <scope>NUCLEOTIDE SEQUENCE</scope>
    <source>
        <strain evidence="5">KCTC 22169</strain>
    </source>
</reference>
<dbReference type="PANTHER" id="PTHR33204:SF18">
    <property type="entry name" value="TRANSCRIPTIONAL REGULATORY PROTEIN"/>
    <property type="match status" value="1"/>
</dbReference>
<protein>
    <submittedName>
        <fullName evidence="5">HxlR family transcriptional regulator</fullName>
    </submittedName>
</protein>
<sequence length="231" mass="26491">MKSYGQFCPVAKAAEVFCERWTPLILRELACGATRFAELQRGIPLASPTILARRLKQLEAEGVIERHRSTSGRSWTYHLTRAGEEFAPIVEALGVWGQRWTRRRLTEQEMDLGLLLWELESTVKPEAFGDGLTVVELEVCDQPEHKRWFWFRNIDGHCELCLKKPDDEIDLYFSSTLSDLIYLWRGDIAIVKAIDTGRLRVHGNVKPSRAVAQWFGLCPLAHIQPQQSQMV</sequence>
<dbReference type="AlphaFoldDB" id="A0A918NB75"/>
<gene>
    <name evidence="5" type="ORF">GCM10007392_26610</name>
</gene>
<reference evidence="5" key="2">
    <citation type="submission" date="2020-09" db="EMBL/GenBank/DDBJ databases">
        <authorList>
            <person name="Sun Q."/>
            <person name="Kim S."/>
        </authorList>
    </citation>
    <scope>NUCLEOTIDE SEQUENCE</scope>
    <source>
        <strain evidence="5">KCTC 22169</strain>
    </source>
</reference>
<dbReference type="RefSeq" id="WP_189609415.1">
    <property type="nucleotide sequence ID" value="NZ_BMXR01000006.1"/>
</dbReference>
<evidence type="ECO:0000313" key="5">
    <source>
        <dbReference type="EMBL" id="GGX57682.1"/>
    </source>
</evidence>
<accession>A0A918NB75</accession>
<keyword evidence="6" id="KW-1185">Reference proteome</keyword>